<evidence type="ECO:0000313" key="4">
    <source>
        <dbReference type="EMBL" id="SHM40275.1"/>
    </source>
</evidence>
<dbReference type="InterPro" id="IPR029039">
    <property type="entry name" value="Flavoprotein-like_sf"/>
</dbReference>
<organism evidence="4 5">
    <name type="scientific">Vreelandella subglaciescola</name>
    <dbReference type="NCBI Taxonomy" id="29571"/>
    <lineage>
        <taxon>Bacteria</taxon>
        <taxon>Pseudomonadati</taxon>
        <taxon>Pseudomonadota</taxon>
        <taxon>Gammaproteobacteria</taxon>
        <taxon>Oceanospirillales</taxon>
        <taxon>Halomonadaceae</taxon>
        <taxon>Vreelandella</taxon>
    </lineage>
</organism>
<dbReference type="EMBL" id="LT670847">
    <property type="protein sequence ID" value="SHM40275.1"/>
    <property type="molecule type" value="Genomic_DNA"/>
</dbReference>
<evidence type="ECO:0000256" key="2">
    <source>
        <dbReference type="ARBA" id="ARBA00022643"/>
    </source>
</evidence>
<dbReference type="PANTHER" id="PTHR30543">
    <property type="entry name" value="CHROMATE REDUCTASE"/>
    <property type="match status" value="1"/>
</dbReference>
<dbReference type="GO" id="GO:0010181">
    <property type="term" value="F:FMN binding"/>
    <property type="evidence" value="ECO:0007669"/>
    <property type="project" value="TreeGrafter"/>
</dbReference>
<dbReference type="GO" id="GO:0016491">
    <property type="term" value="F:oxidoreductase activity"/>
    <property type="evidence" value="ECO:0007669"/>
    <property type="project" value="InterPro"/>
</dbReference>
<evidence type="ECO:0000256" key="1">
    <source>
        <dbReference type="ARBA" id="ARBA00001917"/>
    </source>
</evidence>
<proteinExistence type="predicted"/>
<dbReference type="Proteomes" id="UP000190911">
    <property type="component" value="Chromosome I"/>
</dbReference>
<dbReference type="PANTHER" id="PTHR30543:SF21">
    <property type="entry name" value="NAD(P)H-DEPENDENT FMN REDUCTASE LOT6"/>
    <property type="match status" value="1"/>
</dbReference>
<dbReference type="STRING" id="29571.SAMN05878437_2775"/>
<reference evidence="4 5" key="1">
    <citation type="submission" date="2016-11" db="EMBL/GenBank/DDBJ databases">
        <authorList>
            <person name="Jaros S."/>
            <person name="Januszkiewicz K."/>
            <person name="Wedrychowicz H."/>
        </authorList>
    </citation>
    <scope>NUCLEOTIDE SEQUENCE [LARGE SCALE GENOMIC DNA]</scope>
    <source>
        <strain evidence="4 5">ACAM 12</strain>
    </source>
</reference>
<feature type="domain" description="NADPH-dependent FMN reductase-like" evidence="3">
    <location>
        <begin position="5"/>
        <end position="147"/>
    </location>
</feature>
<name>A0A1M7IHX4_9GAMM</name>
<evidence type="ECO:0000259" key="3">
    <source>
        <dbReference type="Pfam" id="PF03358"/>
    </source>
</evidence>
<sequence>MSKTTIAMLVGSLREGSLNARLARAVEKLSPETIAFEWVDIGSMPFYNGDLEGQRPESVTAFTAAIKRADGVCMVTPEYNRSISAVLKNAIDWGSKPVDDNVWRDKPIGMAGTSPGALGTALAQQHLRQILAIQGAYVMPGEVYLSFKPNTLITPTGEITEDSVEEFVGDFAQRLAAYVENHATSLASRPERV</sequence>
<keyword evidence="2" id="KW-0288">FMN</keyword>
<dbReference type="InParanoid" id="A0A1M7IHX4"/>
<dbReference type="SUPFAM" id="SSF52218">
    <property type="entry name" value="Flavoproteins"/>
    <property type="match status" value="1"/>
</dbReference>
<dbReference type="Gene3D" id="3.40.50.360">
    <property type="match status" value="1"/>
</dbReference>
<evidence type="ECO:0000313" key="5">
    <source>
        <dbReference type="Proteomes" id="UP000190911"/>
    </source>
</evidence>
<accession>A0A1M7IHX4</accession>
<dbReference type="InterPro" id="IPR005025">
    <property type="entry name" value="FMN_Rdtase-like_dom"/>
</dbReference>
<dbReference type="InterPro" id="IPR050712">
    <property type="entry name" value="NAD(P)H-dep_reductase"/>
</dbReference>
<dbReference type="OrthoDB" id="9812295at2"/>
<dbReference type="GO" id="GO:0005829">
    <property type="term" value="C:cytosol"/>
    <property type="evidence" value="ECO:0007669"/>
    <property type="project" value="TreeGrafter"/>
</dbReference>
<dbReference type="AlphaFoldDB" id="A0A1M7IHX4"/>
<dbReference type="RefSeq" id="WP_079554526.1">
    <property type="nucleotide sequence ID" value="NZ_LT670847.1"/>
</dbReference>
<dbReference type="FunCoup" id="A0A1M7IHX4">
    <property type="interactions" value="341"/>
</dbReference>
<protein>
    <submittedName>
        <fullName evidence="4">Chromate reductase</fullName>
    </submittedName>
</protein>
<keyword evidence="2" id="KW-0285">Flavoprotein</keyword>
<comment type="cofactor">
    <cofactor evidence="1">
        <name>FMN</name>
        <dbReference type="ChEBI" id="CHEBI:58210"/>
    </cofactor>
</comment>
<gene>
    <name evidence="4" type="ORF">SAMN05878437_2775</name>
</gene>
<dbReference type="Pfam" id="PF03358">
    <property type="entry name" value="FMN_red"/>
    <property type="match status" value="1"/>
</dbReference>
<keyword evidence="5" id="KW-1185">Reference proteome</keyword>